<name>B0MRC5_9FIRM</name>
<reference evidence="1" key="1">
    <citation type="submission" date="2007-10" db="EMBL/GenBank/DDBJ databases">
        <authorList>
            <person name="Fulton L."/>
            <person name="Clifton S."/>
            <person name="Fulton B."/>
            <person name="Xu J."/>
            <person name="Minx P."/>
            <person name="Pepin K.H."/>
            <person name="Johnson M."/>
            <person name="Thiruvilangam P."/>
            <person name="Bhonagiri V."/>
            <person name="Nash W.E."/>
            <person name="Mardis E.R."/>
            <person name="Wilson R.K."/>
        </authorList>
    </citation>
    <scope>NUCLEOTIDE SEQUENCE [LARGE SCALE GENOMIC DNA]</scope>
    <source>
        <strain evidence="1">DSM 15702</strain>
    </source>
</reference>
<protein>
    <submittedName>
        <fullName evidence="1">Uncharacterized protein</fullName>
    </submittedName>
</protein>
<evidence type="ECO:0000313" key="1">
    <source>
        <dbReference type="EMBL" id="EDR99780.1"/>
    </source>
</evidence>
<sequence>MYSVNESTIISHLLFNGAAGTRDAFRFLNFRTFCVTSLKRA</sequence>
<dbReference type="Proteomes" id="UP000005326">
    <property type="component" value="Unassembled WGS sequence"/>
</dbReference>
<gene>
    <name evidence="1" type="ORF">EUBSIR_02396</name>
</gene>
<reference evidence="1" key="2">
    <citation type="submission" date="2014-06" db="EMBL/GenBank/DDBJ databases">
        <title>Draft genome sequence of Eubacterium siraeum (DSM 15702).</title>
        <authorList>
            <person name="Sudarsanam P."/>
            <person name="Ley R."/>
            <person name="Guruge J."/>
            <person name="Turnbaugh P.J."/>
            <person name="Mahowald M."/>
            <person name="Liep D."/>
            <person name="Gordon J."/>
        </authorList>
    </citation>
    <scope>NUCLEOTIDE SEQUENCE</scope>
    <source>
        <strain evidence="1">DSM 15702</strain>
    </source>
</reference>
<organism evidence="1 2">
    <name type="scientific">[Eubacterium] siraeum DSM 15702</name>
    <dbReference type="NCBI Taxonomy" id="428128"/>
    <lineage>
        <taxon>Bacteria</taxon>
        <taxon>Bacillati</taxon>
        <taxon>Bacillota</taxon>
        <taxon>Clostridia</taxon>
        <taxon>Eubacteriales</taxon>
        <taxon>Oscillospiraceae</taxon>
        <taxon>Oscillospiraceae incertae sedis</taxon>
    </lineage>
</organism>
<keyword evidence="2" id="KW-1185">Reference proteome</keyword>
<dbReference type="AlphaFoldDB" id="B0MRC5"/>
<comment type="caution">
    <text evidence="1">The sequence shown here is derived from an EMBL/GenBank/DDBJ whole genome shotgun (WGS) entry which is preliminary data.</text>
</comment>
<evidence type="ECO:0000313" key="2">
    <source>
        <dbReference type="Proteomes" id="UP000005326"/>
    </source>
</evidence>
<accession>B0MRC5</accession>
<proteinExistence type="predicted"/>
<dbReference type="EMBL" id="ABCA03000054">
    <property type="protein sequence ID" value="EDR99780.1"/>
    <property type="molecule type" value="Genomic_DNA"/>
</dbReference>